<feature type="region of interest" description="Disordered" evidence="2">
    <location>
        <begin position="1"/>
        <end position="64"/>
    </location>
</feature>
<name>A0AAD9V0E1_ACRCE</name>
<comment type="similarity">
    <text evidence="1">Belongs to the UPF0488 family.</text>
</comment>
<evidence type="ECO:0000313" key="3">
    <source>
        <dbReference type="EMBL" id="KAK2556591.1"/>
    </source>
</evidence>
<evidence type="ECO:0000256" key="1">
    <source>
        <dbReference type="ARBA" id="ARBA00005707"/>
    </source>
</evidence>
<keyword evidence="4" id="KW-1185">Reference proteome</keyword>
<feature type="compositionally biased region" description="Basic and acidic residues" evidence="2">
    <location>
        <begin position="26"/>
        <end position="54"/>
    </location>
</feature>
<dbReference type="InterPro" id="IPR029274">
    <property type="entry name" value="DUF4615"/>
</dbReference>
<evidence type="ECO:0000256" key="2">
    <source>
        <dbReference type="SAM" id="MobiDB-lite"/>
    </source>
</evidence>
<dbReference type="EMBL" id="JARQWQ010000055">
    <property type="protein sequence ID" value="KAK2556591.1"/>
    <property type="molecule type" value="Genomic_DNA"/>
</dbReference>
<accession>A0AAD9V0E1</accession>
<protein>
    <submittedName>
        <fullName evidence="3">UPF0488 protein C8orf33-like protein</fullName>
    </submittedName>
</protein>
<feature type="compositionally biased region" description="Basic residues" evidence="2">
    <location>
        <begin position="16"/>
        <end position="25"/>
    </location>
</feature>
<reference evidence="3" key="2">
    <citation type="journal article" date="2023" name="Science">
        <title>Genomic signatures of disease resistance in endangered staghorn corals.</title>
        <authorList>
            <person name="Vollmer S.V."/>
            <person name="Selwyn J.D."/>
            <person name="Despard B.A."/>
            <person name="Roesel C.L."/>
        </authorList>
    </citation>
    <scope>NUCLEOTIDE SEQUENCE</scope>
    <source>
        <strain evidence="3">K2</strain>
    </source>
</reference>
<reference evidence="3" key="1">
    <citation type="journal article" date="2023" name="G3 (Bethesda)">
        <title>Whole genome assembly and annotation of the endangered Caribbean coral Acropora cervicornis.</title>
        <authorList>
            <person name="Selwyn J.D."/>
            <person name="Vollmer S.V."/>
        </authorList>
    </citation>
    <scope>NUCLEOTIDE SEQUENCE</scope>
    <source>
        <strain evidence="3">K2</strain>
    </source>
</reference>
<comment type="caution">
    <text evidence="3">The sequence shown here is derived from an EMBL/GenBank/DDBJ whole genome shotgun (WGS) entry which is preliminary data.</text>
</comment>
<dbReference type="AlphaFoldDB" id="A0AAD9V0E1"/>
<dbReference type="PANTHER" id="PTHR13602:SF2">
    <property type="entry name" value="UPF0488 PROTEIN C8ORF33"/>
    <property type="match status" value="1"/>
</dbReference>
<sequence>MADGERFENQKELSAKQRKNKKKREAAKLKNQEKKSAFENDDVPIEKVPETRLENDEEKEQESIENKFHRELNWCIEQLEMGLAFKKPDKKQAQIVQHHVRSLKSSKTPLPRKRQIMFSLFGDYRKKMQEDQKKQIEVCQAKIPDLNAQRGKDTVVGTNYWQFQKSDNSFLFDFDNEEPT</sequence>
<evidence type="ECO:0000313" key="4">
    <source>
        <dbReference type="Proteomes" id="UP001249851"/>
    </source>
</evidence>
<gene>
    <name evidence="3" type="ORF">P5673_021509</name>
</gene>
<proteinExistence type="inferred from homology"/>
<dbReference type="PANTHER" id="PTHR13602">
    <property type="entry name" value="UPF0488 PROTEIN C8ORF33"/>
    <property type="match status" value="1"/>
</dbReference>
<organism evidence="3 4">
    <name type="scientific">Acropora cervicornis</name>
    <name type="common">Staghorn coral</name>
    <dbReference type="NCBI Taxonomy" id="6130"/>
    <lineage>
        <taxon>Eukaryota</taxon>
        <taxon>Metazoa</taxon>
        <taxon>Cnidaria</taxon>
        <taxon>Anthozoa</taxon>
        <taxon>Hexacorallia</taxon>
        <taxon>Scleractinia</taxon>
        <taxon>Astrocoeniina</taxon>
        <taxon>Acroporidae</taxon>
        <taxon>Acropora</taxon>
    </lineage>
</organism>
<feature type="compositionally biased region" description="Basic and acidic residues" evidence="2">
    <location>
        <begin position="1"/>
        <end position="15"/>
    </location>
</feature>
<dbReference type="Pfam" id="PF15393">
    <property type="entry name" value="DUF4615"/>
    <property type="match status" value="1"/>
</dbReference>
<dbReference type="Proteomes" id="UP001249851">
    <property type="component" value="Unassembled WGS sequence"/>
</dbReference>